<name>A0A1Z1FCW7_9SPHN</name>
<dbReference type="STRING" id="450378.GCA_001661675_02194"/>
<keyword evidence="3" id="KW-1185">Reference proteome</keyword>
<dbReference type="EMBL" id="CP019602">
    <property type="protein sequence ID" value="ARU16595.1"/>
    <property type="molecule type" value="Genomic_DNA"/>
</dbReference>
<keyword evidence="1" id="KW-1133">Transmembrane helix</keyword>
<dbReference type="InterPro" id="IPR005625">
    <property type="entry name" value="PepSY-ass_TM"/>
</dbReference>
<dbReference type="KEGG" id="cman:A9D14_10905"/>
<evidence type="ECO:0000313" key="2">
    <source>
        <dbReference type="EMBL" id="ARU16595.1"/>
    </source>
</evidence>
<feature type="transmembrane region" description="Helical" evidence="1">
    <location>
        <begin position="175"/>
        <end position="195"/>
    </location>
</feature>
<evidence type="ECO:0000313" key="3">
    <source>
        <dbReference type="Proteomes" id="UP000195807"/>
    </source>
</evidence>
<feature type="transmembrane region" description="Helical" evidence="1">
    <location>
        <begin position="12"/>
        <end position="31"/>
    </location>
</feature>
<dbReference type="OrthoDB" id="7328956at2"/>
<sequence length="341" mass="37379">MRLLIWLHRWLGAVLGLVLIVLALSGTALVWEEAWIAIPGADAAPAGDAKALAPIVEAARDHAPALDRITFASDGFGLHQAIYADGGGAYIDSGGRIAVQWQNGWERPELWLFDLHHHLLAGETGEIIAGLVGLAGLFFVVSGAFIWWRTRRTFAFRLWPKRFSRSAIVRQHRDLGIVAAPLLAVLFLTGAAMIFQPVKAALTAPFSDRAPAKQDGESRIEPGNPAQLLTQAASIYPAAQPRRLQFTEDGLVLRLRQDFEWTPNGRTYLRETGGTIVIDAPVGTLDKDAVSEKFYPVHSGKVGGTAWKLALTFAGLALAMLGLFTVFSFWRDPRDRRLCNR</sequence>
<dbReference type="PANTHER" id="PTHR34219:SF3">
    <property type="entry name" value="BLL7967 PROTEIN"/>
    <property type="match status" value="1"/>
</dbReference>
<protein>
    <recommendedName>
        <fullName evidence="4">PepSY domain-containing protein</fullName>
    </recommendedName>
</protein>
<dbReference type="PANTHER" id="PTHR34219">
    <property type="entry name" value="IRON-REGULATED INNER MEMBRANE PROTEIN-RELATED"/>
    <property type="match status" value="1"/>
</dbReference>
<accession>A0A1Z1FCW7</accession>
<keyword evidence="1" id="KW-0472">Membrane</keyword>
<reference evidence="2 3" key="1">
    <citation type="submission" date="2017-01" db="EMBL/GenBank/DDBJ databases">
        <title>Complete genome sequence of esterase-producing bacterium Croceicoccus marinus E4A9.</title>
        <authorList>
            <person name="Wu Y.-H."/>
            <person name="Cheng H."/>
            <person name="Xu L."/>
            <person name="Huo Y.-Y."/>
            <person name="Wang C.-S."/>
            <person name="Xu X.-W."/>
        </authorList>
    </citation>
    <scope>NUCLEOTIDE SEQUENCE [LARGE SCALE GENOMIC DNA]</scope>
    <source>
        <strain evidence="2 3">E4A9</strain>
    </source>
</reference>
<evidence type="ECO:0000256" key="1">
    <source>
        <dbReference type="SAM" id="Phobius"/>
    </source>
</evidence>
<proteinExistence type="predicted"/>
<dbReference type="RefSeq" id="WP_083987867.1">
    <property type="nucleotide sequence ID" value="NZ_CP019602.1"/>
</dbReference>
<keyword evidence="1" id="KW-0812">Transmembrane</keyword>
<evidence type="ECO:0008006" key="4">
    <source>
        <dbReference type="Google" id="ProtNLM"/>
    </source>
</evidence>
<gene>
    <name evidence="2" type="ORF">A9D14_10905</name>
</gene>
<dbReference type="Pfam" id="PF03929">
    <property type="entry name" value="PepSY_TM"/>
    <property type="match status" value="1"/>
</dbReference>
<dbReference type="AlphaFoldDB" id="A0A1Z1FCW7"/>
<dbReference type="Proteomes" id="UP000195807">
    <property type="component" value="Chromosome"/>
</dbReference>
<feature type="transmembrane region" description="Helical" evidence="1">
    <location>
        <begin position="309"/>
        <end position="330"/>
    </location>
</feature>
<organism evidence="2 3">
    <name type="scientific">Croceicoccus marinus</name>
    <dbReference type="NCBI Taxonomy" id="450378"/>
    <lineage>
        <taxon>Bacteria</taxon>
        <taxon>Pseudomonadati</taxon>
        <taxon>Pseudomonadota</taxon>
        <taxon>Alphaproteobacteria</taxon>
        <taxon>Sphingomonadales</taxon>
        <taxon>Erythrobacteraceae</taxon>
        <taxon>Croceicoccus</taxon>
    </lineage>
</organism>
<feature type="transmembrane region" description="Helical" evidence="1">
    <location>
        <begin position="127"/>
        <end position="148"/>
    </location>
</feature>